<dbReference type="PANTHER" id="PTHR43155:SF2">
    <property type="entry name" value="CYCLIC DI-GMP PHOSPHODIESTERASE PA4108"/>
    <property type="match status" value="1"/>
</dbReference>
<name>A0A645HNW1_9ZZZZ</name>
<evidence type="ECO:0000313" key="2">
    <source>
        <dbReference type="EMBL" id="MPN40731.1"/>
    </source>
</evidence>
<sequence>MGYDDNFTDTIEIASLIHDIGKIGIPDEILNKKDKLTEEEFSIIKSHTTLGAEILSDVDLINSQILNGPLEHHEKLDGTGYPYGKKDDQISDIGKILSVADIYDALTTERPYKKAWNKEDAISFLRKDQDIKHSKKVIDALESFLSKI</sequence>
<proteinExistence type="predicted"/>
<dbReference type="Pfam" id="PF13487">
    <property type="entry name" value="HD_5"/>
    <property type="match status" value="1"/>
</dbReference>
<dbReference type="AlphaFoldDB" id="A0A645HNW1"/>
<dbReference type="EMBL" id="VSSQ01097329">
    <property type="protein sequence ID" value="MPN40731.1"/>
    <property type="molecule type" value="Genomic_DNA"/>
</dbReference>
<feature type="domain" description="HD-GYP" evidence="1">
    <location>
        <begin position="1"/>
        <end position="148"/>
    </location>
</feature>
<keyword evidence="2" id="KW-0378">Hydrolase</keyword>
<dbReference type="SUPFAM" id="SSF109604">
    <property type="entry name" value="HD-domain/PDEase-like"/>
    <property type="match status" value="1"/>
</dbReference>
<dbReference type="PROSITE" id="PS51832">
    <property type="entry name" value="HD_GYP"/>
    <property type="match status" value="1"/>
</dbReference>
<reference evidence="2" key="1">
    <citation type="submission" date="2019-08" db="EMBL/GenBank/DDBJ databases">
        <authorList>
            <person name="Kucharzyk K."/>
            <person name="Murdoch R.W."/>
            <person name="Higgins S."/>
            <person name="Loffler F."/>
        </authorList>
    </citation>
    <scope>NUCLEOTIDE SEQUENCE</scope>
</reference>
<dbReference type="CDD" id="cd00077">
    <property type="entry name" value="HDc"/>
    <property type="match status" value="1"/>
</dbReference>
<dbReference type="PANTHER" id="PTHR43155">
    <property type="entry name" value="CYCLIC DI-GMP PHOSPHODIESTERASE PA4108-RELATED"/>
    <property type="match status" value="1"/>
</dbReference>
<protein>
    <submittedName>
        <fullName evidence="2">Cyclic di-GMP phosphodiesterase</fullName>
        <ecNumber evidence="2">3.1.4.-</ecNumber>
    </submittedName>
</protein>
<evidence type="ECO:0000259" key="1">
    <source>
        <dbReference type="PROSITE" id="PS51832"/>
    </source>
</evidence>
<comment type="caution">
    <text evidence="2">The sequence shown here is derived from an EMBL/GenBank/DDBJ whole genome shotgun (WGS) entry which is preliminary data.</text>
</comment>
<dbReference type="InterPro" id="IPR037522">
    <property type="entry name" value="HD_GYP_dom"/>
</dbReference>
<dbReference type="Gene3D" id="1.10.3210.10">
    <property type="entry name" value="Hypothetical protein af1432"/>
    <property type="match status" value="1"/>
</dbReference>
<dbReference type="InterPro" id="IPR003607">
    <property type="entry name" value="HD/PDEase_dom"/>
</dbReference>
<dbReference type="GO" id="GO:0016787">
    <property type="term" value="F:hydrolase activity"/>
    <property type="evidence" value="ECO:0007669"/>
    <property type="project" value="UniProtKB-KW"/>
</dbReference>
<dbReference type="EC" id="3.1.4.-" evidence="2"/>
<accession>A0A645HNW1</accession>
<organism evidence="2">
    <name type="scientific">bioreactor metagenome</name>
    <dbReference type="NCBI Taxonomy" id="1076179"/>
    <lineage>
        <taxon>unclassified sequences</taxon>
        <taxon>metagenomes</taxon>
        <taxon>ecological metagenomes</taxon>
    </lineage>
</organism>
<gene>
    <name evidence="2" type="ORF">SDC9_188270</name>
</gene>